<proteinExistence type="predicted"/>
<comment type="caution">
    <text evidence="1">The sequence shown here is derived from an EMBL/GenBank/DDBJ whole genome shotgun (WGS) entry which is preliminary data.</text>
</comment>
<evidence type="ECO:0000313" key="1">
    <source>
        <dbReference type="EMBL" id="HFW31678.1"/>
    </source>
</evidence>
<accession>A0A7C3M9J5</accession>
<reference evidence="1" key="1">
    <citation type="journal article" date="2020" name="mSystems">
        <title>Genome- and Community-Level Interaction Insights into Carbon Utilization and Element Cycling Functions of Hydrothermarchaeota in Hydrothermal Sediment.</title>
        <authorList>
            <person name="Zhou Z."/>
            <person name="Liu Y."/>
            <person name="Xu W."/>
            <person name="Pan J."/>
            <person name="Luo Z.H."/>
            <person name="Li M."/>
        </authorList>
    </citation>
    <scope>NUCLEOTIDE SEQUENCE [LARGE SCALE GENOMIC DNA]</scope>
    <source>
        <strain evidence="1">SpSt-87</strain>
    </source>
</reference>
<organism evidence="1">
    <name type="scientific">Archaeoglobus fulgidus</name>
    <dbReference type="NCBI Taxonomy" id="2234"/>
    <lineage>
        <taxon>Archaea</taxon>
        <taxon>Methanobacteriati</taxon>
        <taxon>Methanobacteriota</taxon>
        <taxon>Archaeoglobi</taxon>
        <taxon>Archaeoglobales</taxon>
        <taxon>Archaeoglobaceae</taxon>
        <taxon>Archaeoglobus</taxon>
    </lineage>
</organism>
<gene>
    <name evidence="1" type="ORF">ENW66_01800</name>
</gene>
<name>A0A7C3M9J5_ARCFL</name>
<protein>
    <submittedName>
        <fullName evidence="1">Uncharacterized protein</fullName>
    </submittedName>
</protein>
<sequence length="74" mass="8525">MVLQKMAYDPYCENYTEIAEIPEPPEKSGSWLKNMERYCTNLYYYVQYTNASLSSLIRAFTAYDKEIASDSAGS</sequence>
<dbReference type="AlphaFoldDB" id="A0A7C3M9J5"/>
<dbReference type="EMBL" id="DTLB01000008">
    <property type="protein sequence ID" value="HFW31678.1"/>
    <property type="molecule type" value="Genomic_DNA"/>
</dbReference>